<dbReference type="PROSITE" id="PS51873">
    <property type="entry name" value="TRIAD"/>
    <property type="match status" value="1"/>
</dbReference>
<dbReference type="GO" id="GO:0016567">
    <property type="term" value="P:protein ubiquitination"/>
    <property type="evidence" value="ECO:0007669"/>
    <property type="project" value="InterPro"/>
</dbReference>
<dbReference type="InterPro" id="IPR018957">
    <property type="entry name" value="Znf_C3HC4_RING-type"/>
</dbReference>
<organism evidence="15 16">
    <name type="scientific">Asparagus officinalis</name>
    <name type="common">Garden asparagus</name>
    <dbReference type="NCBI Taxonomy" id="4686"/>
    <lineage>
        <taxon>Eukaryota</taxon>
        <taxon>Viridiplantae</taxon>
        <taxon>Streptophyta</taxon>
        <taxon>Embryophyta</taxon>
        <taxon>Tracheophyta</taxon>
        <taxon>Spermatophyta</taxon>
        <taxon>Magnoliopsida</taxon>
        <taxon>Liliopsida</taxon>
        <taxon>Asparagales</taxon>
        <taxon>Asparagaceae</taxon>
        <taxon>Asparagoideae</taxon>
        <taxon>Asparagus</taxon>
    </lineage>
</organism>
<dbReference type="SMART" id="SM00184">
    <property type="entry name" value="RING"/>
    <property type="match status" value="1"/>
</dbReference>
<evidence type="ECO:0000259" key="14">
    <source>
        <dbReference type="PROSITE" id="PS51873"/>
    </source>
</evidence>
<reference evidence="16" key="1">
    <citation type="journal article" date="2017" name="Nat. Commun.">
        <title>The asparagus genome sheds light on the origin and evolution of a young Y chromosome.</title>
        <authorList>
            <person name="Harkess A."/>
            <person name="Zhou J."/>
            <person name="Xu C."/>
            <person name="Bowers J.E."/>
            <person name="Van der Hulst R."/>
            <person name="Ayyampalayam S."/>
            <person name="Mercati F."/>
            <person name="Riccardi P."/>
            <person name="McKain M.R."/>
            <person name="Kakrana A."/>
            <person name="Tang H."/>
            <person name="Ray J."/>
            <person name="Groenendijk J."/>
            <person name="Arikit S."/>
            <person name="Mathioni S.M."/>
            <person name="Nakano M."/>
            <person name="Shan H."/>
            <person name="Telgmann-Rauber A."/>
            <person name="Kanno A."/>
            <person name="Yue Z."/>
            <person name="Chen H."/>
            <person name="Li W."/>
            <person name="Chen Y."/>
            <person name="Xu X."/>
            <person name="Zhang Y."/>
            <person name="Luo S."/>
            <person name="Chen H."/>
            <person name="Gao J."/>
            <person name="Mao Z."/>
            <person name="Pires J.C."/>
            <person name="Luo M."/>
            <person name="Kudrna D."/>
            <person name="Wing R.A."/>
            <person name="Meyers B.C."/>
            <person name="Yi K."/>
            <person name="Kong H."/>
            <person name="Lavrijsen P."/>
            <person name="Sunseri F."/>
            <person name="Falavigna A."/>
            <person name="Ye Y."/>
            <person name="Leebens-Mack J.H."/>
            <person name="Chen G."/>
        </authorList>
    </citation>
    <scope>NUCLEOTIDE SEQUENCE [LARGE SCALE GENOMIC DNA]</scope>
    <source>
        <strain evidence="16">cv. DH0086</strain>
    </source>
</reference>
<evidence type="ECO:0000256" key="1">
    <source>
        <dbReference type="ARBA" id="ARBA00001798"/>
    </source>
</evidence>
<keyword evidence="9 12" id="KW-0863">Zinc-finger</keyword>
<keyword evidence="10" id="KW-0833">Ubl conjugation pathway</keyword>
<dbReference type="Pfam" id="PF00097">
    <property type="entry name" value="zf-C3HC4"/>
    <property type="match status" value="1"/>
</dbReference>
<dbReference type="InterPro" id="IPR002867">
    <property type="entry name" value="IBR_dom"/>
</dbReference>
<dbReference type="Pfam" id="PF01485">
    <property type="entry name" value="IBR"/>
    <property type="match status" value="1"/>
</dbReference>
<dbReference type="SUPFAM" id="SSF57850">
    <property type="entry name" value="RING/U-box"/>
    <property type="match status" value="3"/>
</dbReference>
<dbReference type="EMBL" id="CM007389">
    <property type="protein sequence ID" value="ONK57737.1"/>
    <property type="molecule type" value="Genomic_DNA"/>
</dbReference>
<dbReference type="EC" id="2.3.2.31" evidence="5"/>
<name>A0A5P1E8D6_ASPOF</name>
<dbReference type="AlphaFoldDB" id="A0A5P1E8D6"/>
<keyword evidence="16" id="KW-1185">Reference proteome</keyword>
<dbReference type="Gene3D" id="1.20.120.1750">
    <property type="match status" value="1"/>
</dbReference>
<evidence type="ECO:0000256" key="4">
    <source>
        <dbReference type="ARBA" id="ARBA00005884"/>
    </source>
</evidence>
<evidence type="ECO:0000256" key="5">
    <source>
        <dbReference type="ARBA" id="ARBA00012251"/>
    </source>
</evidence>
<dbReference type="GO" id="GO:0008270">
    <property type="term" value="F:zinc ion binding"/>
    <property type="evidence" value="ECO:0007669"/>
    <property type="project" value="UniProtKB-KW"/>
</dbReference>
<evidence type="ECO:0000256" key="11">
    <source>
        <dbReference type="ARBA" id="ARBA00022833"/>
    </source>
</evidence>
<dbReference type="FunFam" id="3.30.40.10:FF:000230">
    <property type="entry name" value="RBR-type E3 ubiquitin transferase"/>
    <property type="match status" value="1"/>
</dbReference>
<comment type="cofactor">
    <cofactor evidence="2">
        <name>Zn(2+)</name>
        <dbReference type="ChEBI" id="CHEBI:29105"/>
    </cofactor>
</comment>
<comment type="similarity">
    <text evidence="4">Belongs to the RBR family. Ariadne subfamily.</text>
</comment>
<evidence type="ECO:0000259" key="13">
    <source>
        <dbReference type="PROSITE" id="PS50089"/>
    </source>
</evidence>
<feature type="domain" description="RING-type" evidence="14">
    <location>
        <begin position="80"/>
        <end position="271"/>
    </location>
</feature>
<dbReference type="Gene3D" id="3.30.40.10">
    <property type="entry name" value="Zinc/RING finger domain, C3HC4 (zinc finger)"/>
    <property type="match status" value="1"/>
</dbReference>
<dbReference type="InterPro" id="IPR044066">
    <property type="entry name" value="TRIAD_supradom"/>
</dbReference>
<evidence type="ECO:0000256" key="6">
    <source>
        <dbReference type="ARBA" id="ARBA00022679"/>
    </source>
</evidence>
<keyword evidence="11" id="KW-0862">Zinc</keyword>
<comment type="function">
    <text evidence="3">Might act as an E3 ubiquitin-protein ligase, or as part of E3 complex, which accepts ubiquitin from specific E2 ubiquitin-conjugating enzymes and then transfers it to substrates.</text>
</comment>
<dbReference type="PANTHER" id="PTHR11685">
    <property type="entry name" value="RBR FAMILY RING FINGER AND IBR DOMAIN-CONTAINING"/>
    <property type="match status" value="1"/>
</dbReference>
<evidence type="ECO:0000313" key="16">
    <source>
        <dbReference type="Proteomes" id="UP000243459"/>
    </source>
</evidence>
<comment type="catalytic activity">
    <reaction evidence="1">
        <text>[E2 ubiquitin-conjugating enzyme]-S-ubiquitinyl-L-cysteine + [acceptor protein]-L-lysine = [E2 ubiquitin-conjugating enzyme]-L-cysteine + [acceptor protein]-N(6)-ubiquitinyl-L-lysine.</text>
        <dbReference type="EC" id="2.3.2.31"/>
    </reaction>
</comment>
<protein>
    <recommendedName>
        <fullName evidence="5">RBR-type E3 ubiquitin transferase</fullName>
        <ecNumber evidence="5">2.3.2.31</ecNumber>
    </recommendedName>
</protein>
<evidence type="ECO:0000313" key="15">
    <source>
        <dbReference type="EMBL" id="ONK57737.1"/>
    </source>
</evidence>
<evidence type="ECO:0000256" key="8">
    <source>
        <dbReference type="ARBA" id="ARBA00022737"/>
    </source>
</evidence>
<sequence>MEQVDDFYFSALADSDQDLFPISDEKYADELQLQEVLISSAIAAFNRYGPTFKKIKTEPVTMQPTRIKTEPGESSSTIKSESFCKICMEHPPTSSMFFSVNCSHSFCRNCVTRYLAAKINDNVSAIKCPEDNCNGLLEPEQCQGIVPREVFERWGSAICEATILGSNKFSYCPFKDCSALLTLGEGEGSLGQSECPSCCRLFCMKCSVAWHNGLSCEEYEELGVDERGGEDLKLIEIAKNKKWMRCPQCKFYVEKTQGCLHVTCRFESLTS</sequence>
<proteinExistence type="inferred from homology"/>
<evidence type="ECO:0000256" key="12">
    <source>
        <dbReference type="PROSITE-ProRule" id="PRU00175"/>
    </source>
</evidence>
<evidence type="ECO:0000256" key="9">
    <source>
        <dbReference type="ARBA" id="ARBA00022771"/>
    </source>
</evidence>
<dbReference type="Proteomes" id="UP000243459">
    <property type="component" value="Chromosome 9"/>
</dbReference>
<dbReference type="SMART" id="SM00647">
    <property type="entry name" value="IBR"/>
    <property type="match status" value="1"/>
</dbReference>
<dbReference type="InterPro" id="IPR013083">
    <property type="entry name" value="Znf_RING/FYVE/PHD"/>
</dbReference>
<dbReference type="InterPro" id="IPR031127">
    <property type="entry name" value="E3_UB_ligase_RBR"/>
</dbReference>
<gene>
    <name evidence="15" type="ORF">A4U43_C09F3560</name>
</gene>
<dbReference type="InterPro" id="IPR001841">
    <property type="entry name" value="Znf_RING"/>
</dbReference>
<evidence type="ECO:0000256" key="7">
    <source>
        <dbReference type="ARBA" id="ARBA00022723"/>
    </source>
</evidence>
<dbReference type="PROSITE" id="PS00518">
    <property type="entry name" value="ZF_RING_1"/>
    <property type="match status" value="1"/>
</dbReference>
<dbReference type="Gramene" id="ONK57737">
    <property type="protein sequence ID" value="ONK57737"/>
    <property type="gene ID" value="A4U43_C09F3560"/>
</dbReference>
<keyword evidence="6" id="KW-0808">Transferase</keyword>
<feature type="domain" description="RING-type" evidence="13">
    <location>
        <begin position="84"/>
        <end position="132"/>
    </location>
</feature>
<keyword evidence="8" id="KW-0677">Repeat</keyword>
<dbReference type="CDD" id="cd22582">
    <property type="entry name" value="BRcat_RBR_unk"/>
    <property type="match status" value="1"/>
</dbReference>
<evidence type="ECO:0000256" key="10">
    <source>
        <dbReference type="ARBA" id="ARBA00022786"/>
    </source>
</evidence>
<evidence type="ECO:0000256" key="2">
    <source>
        <dbReference type="ARBA" id="ARBA00001947"/>
    </source>
</evidence>
<dbReference type="GO" id="GO:0061630">
    <property type="term" value="F:ubiquitin protein ligase activity"/>
    <property type="evidence" value="ECO:0007669"/>
    <property type="project" value="UniProtKB-EC"/>
</dbReference>
<evidence type="ECO:0000256" key="3">
    <source>
        <dbReference type="ARBA" id="ARBA00003976"/>
    </source>
</evidence>
<accession>A0A5P1E8D6</accession>
<dbReference type="InterPro" id="IPR017907">
    <property type="entry name" value="Znf_RING_CS"/>
</dbReference>
<keyword evidence="7" id="KW-0479">Metal-binding</keyword>
<dbReference type="PROSITE" id="PS50089">
    <property type="entry name" value="ZF_RING_2"/>
    <property type="match status" value="1"/>
</dbReference>
<dbReference type="OMA" id="CMVAAEM"/>